<evidence type="ECO:0000313" key="2">
    <source>
        <dbReference type="EMBL" id="CAA0098367.1"/>
    </source>
</evidence>
<reference evidence="3 4" key="1">
    <citation type="submission" date="2019-11" db="EMBL/GenBank/DDBJ databases">
        <authorList>
            <person name="Holert J."/>
        </authorList>
    </citation>
    <scope>NUCLEOTIDE SEQUENCE [LARGE SCALE GENOMIC DNA]</scope>
    <source>
        <strain evidence="2">BC3_2A</strain>
        <strain evidence="1">SB11_1A</strain>
    </source>
</reference>
<proteinExistence type="predicted"/>
<gene>
    <name evidence="1" type="ORF">IHBHHGIJ_02079</name>
    <name evidence="2" type="ORF">KFEGEMFD_01681</name>
</gene>
<evidence type="ECO:0000313" key="3">
    <source>
        <dbReference type="Proteomes" id="UP000435877"/>
    </source>
</evidence>
<keyword evidence="3" id="KW-1185">Reference proteome</keyword>
<organism evidence="2 4">
    <name type="scientific">Zhongshania aliphaticivorans</name>
    <dbReference type="NCBI Taxonomy" id="1470434"/>
    <lineage>
        <taxon>Bacteria</taxon>
        <taxon>Pseudomonadati</taxon>
        <taxon>Pseudomonadota</taxon>
        <taxon>Gammaproteobacteria</taxon>
        <taxon>Cellvibrionales</taxon>
        <taxon>Spongiibacteraceae</taxon>
        <taxon>Zhongshania</taxon>
    </lineage>
</organism>
<evidence type="ECO:0000313" key="4">
    <source>
        <dbReference type="Proteomes" id="UP000439591"/>
    </source>
</evidence>
<name>A0A5S9P4W4_9GAMM</name>
<dbReference type="Proteomes" id="UP000435877">
    <property type="component" value="Unassembled WGS sequence"/>
</dbReference>
<dbReference type="EMBL" id="CACSIK010000001">
    <property type="protein sequence ID" value="CAA0090868.1"/>
    <property type="molecule type" value="Genomic_DNA"/>
</dbReference>
<dbReference type="EMBL" id="CACSIM010000002">
    <property type="protein sequence ID" value="CAA0098367.1"/>
    <property type="molecule type" value="Genomic_DNA"/>
</dbReference>
<dbReference type="AlphaFoldDB" id="A0A5S9P4W4"/>
<accession>A0A5S9P4W4</accession>
<evidence type="ECO:0000313" key="1">
    <source>
        <dbReference type="EMBL" id="CAA0090868.1"/>
    </source>
</evidence>
<sequence length="58" mass="6340">MSLNEKHSGFSHGLLKNLGVDCAYIAKLEVSHDGYLSCTDLLSNGFSPLVDNYLSSDY</sequence>
<dbReference type="RefSeq" id="WP_159268667.1">
    <property type="nucleotide sequence ID" value="NZ_CACSIK010000001.1"/>
</dbReference>
<protein>
    <submittedName>
        <fullName evidence="2">Uncharacterized protein</fullName>
    </submittedName>
</protein>
<dbReference type="Proteomes" id="UP000439591">
    <property type="component" value="Unassembled WGS sequence"/>
</dbReference>